<reference evidence="6 7" key="1">
    <citation type="submission" date="2023-07" db="EMBL/GenBank/DDBJ databases">
        <title>Sorghum-associated microbial communities from plants grown in Nebraska, USA.</title>
        <authorList>
            <person name="Schachtman D."/>
        </authorList>
    </citation>
    <scope>NUCLEOTIDE SEQUENCE [LARGE SCALE GENOMIC DNA]</scope>
    <source>
        <strain evidence="6 7">584</strain>
    </source>
</reference>
<keyword evidence="2 4" id="KW-0547">Nucleotide-binding</keyword>
<comment type="similarity">
    <text evidence="1 4">Belongs to the AAA ATPase family.</text>
</comment>
<gene>
    <name evidence="6" type="ORF">E9232_003414</name>
</gene>
<dbReference type="InterPro" id="IPR003960">
    <property type="entry name" value="ATPase_AAA_CS"/>
</dbReference>
<dbReference type="InterPro" id="IPR050221">
    <property type="entry name" value="26S_Proteasome_ATPase"/>
</dbReference>
<evidence type="ECO:0000259" key="5">
    <source>
        <dbReference type="SMART" id="SM00382"/>
    </source>
</evidence>
<evidence type="ECO:0000256" key="3">
    <source>
        <dbReference type="ARBA" id="ARBA00022840"/>
    </source>
</evidence>
<sequence>MGYIIGKSVYIISSSVDIFGCICHTFGMIIDKSLVVALIESALSADYTGVRRIGGQIAKGLAEQNDIDGAKALQSLLRKRGVPLQASGYAESLPRDAASRLPLIEEGQWPTTPVMLNGESGGTISQFIEDAEHIELLAEKGVSSRLGLLLYGPPGTGKTLLAGHIAASLKRPFYIARLDSLISSRLGETAKNIRGIFEFVPARNAVLFLDEMDAIAKLRDDRHELGELKRVVNTVLQGLDSLTDDVVTIGATNHPHLLDPAIWRRFPYKVNLGLPDENVRASLWLHFLFQGDMSRKEDTQLLARASEGLNGADVENIALAARRRSVLGNQEPSLAQILLAAQGSRAGNPRLLDNRELDTADKKALTIFLHEKGGARQAEIARIVGVSRQMVHRYLRKVSDG</sequence>
<evidence type="ECO:0000313" key="6">
    <source>
        <dbReference type="EMBL" id="MDR6290888.1"/>
    </source>
</evidence>
<evidence type="ECO:0000313" key="7">
    <source>
        <dbReference type="Proteomes" id="UP001262410"/>
    </source>
</evidence>
<keyword evidence="3 4" id="KW-0067">ATP-binding</keyword>
<dbReference type="EMBL" id="JAVDPW010000005">
    <property type="protein sequence ID" value="MDR6290888.1"/>
    <property type="molecule type" value="Genomic_DNA"/>
</dbReference>
<name>A0ABU1JRE8_9PROT</name>
<dbReference type="Gene3D" id="3.40.50.300">
    <property type="entry name" value="P-loop containing nucleotide triphosphate hydrolases"/>
    <property type="match status" value="1"/>
</dbReference>
<dbReference type="InterPro" id="IPR003593">
    <property type="entry name" value="AAA+_ATPase"/>
</dbReference>
<dbReference type="Pfam" id="PF00004">
    <property type="entry name" value="AAA"/>
    <property type="match status" value="1"/>
</dbReference>
<evidence type="ECO:0000256" key="4">
    <source>
        <dbReference type="RuleBase" id="RU003651"/>
    </source>
</evidence>
<dbReference type="PROSITE" id="PS00674">
    <property type="entry name" value="AAA"/>
    <property type="match status" value="1"/>
</dbReference>
<dbReference type="InterPro" id="IPR027417">
    <property type="entry name" value="P-loop_NTPase"/>
</dbReference>
<dbReference type="RefSeq" id="WP_309795664.1">
    <property type="nucleotide sequence ID" value="NZ_JAVDPW010000005.1"/>
</dbReference>
<dbReference type="InterPro" id="IPR003959">
    <property type="entry name" value="ATPase_AAA_core"/>
</dbReference>
<dbReference type="Proteomes" id="UP001262410">
    <property type="component" value="Unassembled WGS sequence"/>
</dbReference>
<dbReference type="PANTHER" id="PTHR23073">
    <property type="entry name" value="26S PROTEASOME REGULATORY SUBUNIT"/>
    <property type="match status" value="1"/>
</dbReference>
<proteinExistence type="inferred from homology"/>
<feature type="domain" description="AAA+ ATPase" evidence="5">
    <location>
        <begin position="144"/>
        <end position="276"/>
    </location>
</feature>
<dbReference type="SMART" id="SM00382">
    <property type="entry name" value="AAA"/>
    <property type="match status" value="1"/>
</dbReference>
<dbReference type="Gene3D" id="1.10.8.60">
    <property type="match status" value="1"/>
</dbReference>
<accession>A0ABU1JRE8</accession>
<comment type="caution">
    <text evidence="6">The sequence shown here is derived from an EMBL/GenBank/DDBJ whole genome shotgun (WGS) entry which is preliminary data.</text>
</comment>
<dbReference type="SUPFAM" id="SSF52540">
    <property type="entry name" value="P-loop containing nucleoside triphosphate hydrolases"/>
    <property type="match status" value="1"/>
</dbReference>
<evidence type="ECO:0000256" key="1">
    <source>
        <dbReference type="ARBA" id="ARBA00006914"/>
    </source>
</evidence>
<protein>
    <recommendedName>
        <fullName evidence="5">AAA+ ATPase domain-containing protein</fullName>
    </recommendedName>
</protein>
<keyword evidence="7" id="KW-1185">Reference proteome</keyword>
<evidence type="ECO:0000256" key="2">
    <source>
        <dbReference type="ARBA" id="ARBA00022741"/>
    </source>
</evidence>
<organism evidence="6 7">
    <name type="scientific">Inquilinus ginsengisoli</name>
    <dbReference type="NCBI Taxonomy" id="363840"/>
    <lineage>
        <taxon>Bacteria</taxon>
        <taxon>Pseudomonadati</taxon>
        <taxon>Pseudomonadota</taxon>
        <taxon>Alphaproteobacteria</taxon>
        <taxon>Rhodospirillales</taxon>
        <taxon>Rhodospirillaceae</taxon>
        <taxon>Inquilinus</taxon>
    </lineage>
</organism>
<dbReference type="CDD" id="cd19481">
    <property type="entry name" value="RecA-like_protease"/>
    <property type="match status" value="1"/>
</dbReference>